<reference evidence="2" key="1">
    <citation type="journal article" date="2014" name="Int. J. Syst. Evol. Microbiol.">
        <title>Complete genome sequence of Corynebacterium casei LMG S-19264T (=DSM 44701T), isolated from a smear-ripened cheese.</title>
        <authorList>
            <consortium name="US DOE Joint Genome Institute (JGI-PGF)"/>
            <person name="Walter F."/>
            <person name="Albersmeier A."/>
            <person name="Kalinowski J."/>
            <person name="Ruckert C."/>
        </authorList>
    </citation>
    <scope>NUCLEOTIDE SEQUENCE</scope>
    <source>
        <strain evidence="2">CGMCC 1.12360</strain>
    </source>
</reference>
<dbReference type="PROSITE" id="PS51257">
    <property type="entry name" value="PROKAR_LIPOPROTEIN"/>
    <property type="match status" value="1"/>
</dbReference>
<evidence type="ECO:0000256" key="1">
    <source>
        <dbReference type="SAM" id="SignalP"/>
    </source>
</evidence>
<keyword evidence="3" id="KW-1185">Reference proteome</keyword>
<dbReference type="Proteomes" id="UP000602050">
    <property type="component" value="Unassembled WGS sequence"/>
</dbReference>
<dbReference type="EMBL" id="BMEV01000003">
    <property type="protein sequence ID" value="GGH68853.1"/>
    <property type="molecule type" value="Genomic_DNA"/>
</dbReference>
<accession>A0A8J2ZNV1</accession>
<feature type="signal peptide" evidence="1">
    <location>
        <begin position="1"/>
        <end position="26"/>
    </location>
</feature>
<feature type="chain" id="PRO_5038678910" description="ABC transporter periplasmic binding protein yphF" evidence="1">
    <location>
        <begin position="27"/>
        <end position="242"/>
    </location>
</feature>
<dbReference type="AlphaFoldDB" id="A0A8J2ZNV1"/>
<dbReference type="RefSeq" id="WP_229733506.1">
    <property type="nucleotide sequence ID" value="NZ_BMEV01000003.1"/>
</dbReference>
<organism evidence="2 3">
    <name type="scientific">Compostibacillus humi</name>
    <dbReference type="NCBI Taxonomy" id="1245525"/>
    <lineage>
        <taxon>Bacteria</taxon>
        <taxon>Bacillati</taxon>
        <taxon>Bacillota</taxon>
        <taxon>Bacilli</taxon>
        <taxon>Bacillales</taxon>
        <taxon>Bacillaceae</taxon>
        <taxon>Compostibacillus</taxon>
    </lineage>
</organism>
<gene>
    <name evidence="2" type="ORF">GCM10010978_02280</name>
</gene>
<evidence type="ECO:0000313" key="2">
    <source>
        <dbReference type="EMBL" id="GGH68853.1"/>
    </source>
</evidence>
<name>A0A8J2ZNV1_9BACI</name>
<comment type="caution">
    <text evidence="2">The sequence shown here is derived from an EMBL/GenBank/DDBJ whole genome shotgun (WGS) entry which is preliminary data.</text>
</comment>
<keyword evidence="1" id="KW-0732">Signal</keyword>
<evidence type="ECO:0000313" key="3">
    <source>
        <dbReference type="Proteomes" id="UP000602050"/>
    </source>
</evidence>
<protein>
    <recommendedName>
        <fullName evidence="4">ABC transporter periplasmic binding protein yphF</fullName>
    </recommendedName>
</protein>
<proteinExistence type="predicted"/>
<evidence type="ECO:0008006" key="4">
    <source>
        <dbReference type="Google" id="ProtNLM"/>
    </source>
</evidence>
<sequence length="242" mass="27890">MKKNLPLLKLCSASILILLLSGCLYPDSELAKNQVPNEDQLEQVQRAVEKYREETNGLVPIRTKPNDTPIFEKYLIDFSMLKDRNLLTEIPGNAYENGGVYQYALIYPEENPTVKLIDLRLTEAIRSVNVRLQVYRDEHLYPPFGEVVEDGIFTIDYKKLGLDSPPTVISPYSQEQLPIVMDVEGKLYIDYRIDLTQALENYDYDYEEGDDIRYILAENTPFLPVYSLPYTISDGEPVFMNE</sequence>
<reference evidence="2" key="2">
    <citation type="submission" date="2020-09" db="EMBL/GenBank/DDBJ databases">
        <authorList>
            <person name="Sun Q."/>
            <person name="Zhou Y."/>
        </authorList>
    </citation>
    <scope>NUCLEOTIDE SEQUENCE</scope>
    <source>
        <strain evidence="2">CGMCC 1.12360</strain>
    </source>
</reference>